<comment type="caution">
    <text evidence="2">The sequence shown here is derived from an EMBL/GenBank/DDBJ whole genome shotgun (WGS) entry which is preliminary data.</text>
</comment>
<reference evidence="2 3" key="1">
    <citation type="submission" date="2023-07" db="EMBL/GenBank/DDBJ databases">
        <title>Protaetiibacter sp. nov WY-16 isolated from soil.</title>
        <authorList>
            <person name="Liu B."/>
            <person name="Wan Y."/>
        </authorList>
    </citation>
    <scope>NUCLEOTIDE SEQUENCE [LARGE SCALE GENOMIC DNA]</scope>
    <source>
        <strain evidence="2 3">WY-16</strain>
    </source>
</reference>
<gene>
    <name evidence="2" type="ORF">Q5716_09790</name>
</gene>
<name>A0ABT9BN99_9MICO</name>
<protein>
    <submittedName>
        <fullName evidence="2">Uncharacterized protein</fullName>
    </submittedName>
</protein>
<keyword evidence="3" id="KW-1185">Reference proteome</keyword>
<keyword evidence="1" id="KW-0812">Transmembrane</keyword>
<feature type="transmembrane region" description="Helical" evidence="1">
    <location>
        <begin position="42"/>
        <end position="64"/>
    </location>
</feature>
<proteinExistence type="predicted"/>
<evidence type="ECO:0000256" key="1">
    <source>
        <dbReference type="SAM" id="Phobius"/>
    </source>
</evidence>
<dbReference type="EMBL" id="JAUQUB010000001">
    <property type="protein sequence ID" value="MDO7882514.1"/>
    <property type="molecule type" value="Genomic_DNA"/>
</dbReference>
<feature type="transmembrane region" description="Helical" evidence="1">
    <location>
        <begin position="16"/>
        <end position="36"/>
    </location>
</feature>
<evidence type="ECO:0000313" key="3">
    <source>
        <dbReference type="Proteomes" id="UP001241072"/>
    </source>
</evidence>
<organism evidence="2 3">
    <name type="scientific">Antiquaquibacter soli</name>
    <dbReference type="NCBI Taxonomy" id="3064523"/>
    <lineage>
        <taxon>Bacteria</taxon>
        <taxon>Bacillati</taxon>
        <taxon>Actinomycetota</taxon>
        <taxon>Actinomycetes</taxon>
        <taxon>Micrococcales</taxon>
        <taxon>Microbacteriaceae</taxon>
        <taxon>Antiquaquibacter</taxon>
    </lineage>
</organism>
<keyword evidence="1" id="KW-1133">Transmembrane helix</keyword>
<dbReference type="Proteomes" id="UP001241072">
    <property type="component" value="Unassembled WGS sequence"/>
</dbReference>
<dbReference type="RefSeq" id="WP_305002888.1">
    <property type="nucleotide sequence ID" value="NZ_JAUQUB010000001.1"/>
</dbReference>
<accession>A0ABT9BN99</accession>
<sequence>MSPTPPAPGAATTRQFLLAALAEGALLLSIVLLEFLPAELPFLVVSAALFAVGLVLAVSTIYRAVRLMVDPATRSVAYLSIALVVGGPIVLWAVLQLN</sequence>
<feature type="transmembrane region" description="Helical" evidence="1">
    <location>
        <begin position="76"/>
        <end position="95"/>
    </location>
</feature>
<evidence type="ECO:0000313" key="2">
    <source>
        <dbReference type="EMBL" id="MDO7882514.1"/>
    </source>
</evidence>
<keyword evidence="1" id="KW-0472">Membrane</keyword>